<evidence type="ECO:0000313" key="2">
    <source>
        <dbReference type="Proteomes" id="UP001177003"/>
    </source>
</evidence>
<dbReference type="AlphaFoldDB" id="A0AA36ERP5"/>
<reference evidence="1" key="1">
    <citation type="submission" date="2023-04" db="EMBL/GenBank/DDBJ databases">
        <authorList>
            <person name="Vijverberg K."/>
            <person name="Xiong W."/>
            <person name="Schranz E."/>
        </authorList>
    </citation>
    <scope>NUCLEOTIDE SEQUENCE</scope>
</reference>
<protein>
    <submittedName>
        <fullName evidence="1">Uncharacterized protein</fullName>
    </submittedName>
</protein>
<gene>
    <name evidence="1" type="ORF">LSALG_LOCUS41854</name>
</gene>
<sequence>MTEKEKRENEGIAVLILSLNLCNYASHLRSAIQPKTPSSIFQFLDLTTSIFRIYIHLQAVTLAIIDLPRSQINCWRYYRWYTCSGGRLSLSNCCLSEWAHHHLYLKTQSITTIIVLPPSSKFHH</sequence>
<proteinExistence type="predicted"/>
<accession>A0AA36ERP5</accession>
<organism evidence="1 2">
    <name type="scientific">Lactuca saligna</name>
    <name type="common">Willowleaf lettuce</name>
    <dbReference type="NCBI Taxonomy" id="75948"/>
    <lineage>
        <taxon>Eukaryota</taxon>
        <taxon>Viridiplantae</taxon>
        <taxon>Streptophyta</taxon>
        <taxon>Embryophyta</taxon>
        <taxon>Tracheophyta</taxon>
        <taxon>Spermatophyta</taxon>
        <taxon>Magnoliopsida</taxon>
        <taxon>eudicotyledons</taxon>
        <taxon>Gunneridae</taxon>
        <taxon>Pentapetalae</taxon>
        <taxon>asterids</taxon>
        <taxon>campanulids</taxon>
        <taxon>Asterales</taxon>
        <taxon>Asteraceae</taxon>
        <taxon>Cichorioideae</taxon>
        <taxon>Cichorieae</taxon>
        <taxon>Lactucinae</taxon>
        <taxon>Lactuca</taxon>
    </lineage>
</organism>
<dbReference type="Proteomes" id="UP001177003">
    <property type="component" value="Chromosome 9"/>
</dbReference>
<name>A0AA36ERP5_LACSI</name>
<dbReference type="EMBL" id="OX465085">
    <property type="protein sequence ID" value="CAI9303415.1"/>
    <property type="molecule type" value="Genomic_DNA"/>
</dbReference>
<evidence type="ECO:0000313" key="1">
    <source>
        <dbReference type="EMBL" id="CAI9303415.1"/>
    </source>
</evidence>
<keyword evidence="2" id="KW-1185">Reference proteome</keyword>